<evidence type="ECO:0000313" key="10">
    <source>
        <dbReference type="Proteomes" id="UP000608754"/>
    </source>
</evidence>
<dbReference type="InterPro" id="IPR014284">
    <property type="entry name" value="RNA_pol_sigma-70_dom"/>
</dbReference>
<dbReference type="Gene3D" id="1.10.10.10">
    <property type="entry name" value="Winged helix-like DNA-binding domain superfamily/Winged helix DNA-binding domain"/>
    <property type="match status" value="1"/>
</dbReference>
<dbReference type="Gene3D" id="1.10.1740.10">
    <property type="match status" value="1"/>
</dbReference>
<dbReference type="Pfam" id="PF04542">
    <property type="entry name" value="Sigma70_r2"/>
    <property type="match status" value="1"/>
</dbReference>
<evidence type="ECO:0000256" key="6">
    <source>
        <dbReference type="RuleBase" id="RU000716"/>
    </source>
</evidence>
<dbReference type="Proteomes" id="UP000608754">
    <property type="component" value="Unassembled WGS sequence"/>
</dbReference>
<dbReference type="SUPFAM" id="SSF88946">
    <property type="entry name" value="Sigma2 domain of RNA polymerase sigma factors"/>
    <property type="match status" value="1"/>
</dbReference>
<comment type="similarity">
    <text evidence="1 6">Belongs to the sigma-70 factor family. ECF subfamily.</text>
</comment>
<comment type="caution">
    <text evidence="9">The sequence shown here is derived from an EMBL/GenBank/DDBJ whole genome shotgun (WGS) entry which is preliminary data.</text>
</comment>
<feature type="domain" description="RNA polymerase sigma-70 region 2" evidence="7">
    <location>
        <begin position="17"/>
        <end position="84"/>
    </location>
</feature>
<gene>
    <name evidence="9" type="ORF">IM532_11485</name>
</gene>
<evidence type="ECO:0000256" key="4">
    <source>
        <dbReference type="ARBA" id="ARBA00023125"/>
    </source>
</evidence>
<evidence type="ECO:0000259" key="8">
    <source>
        <dbReference type="Pfam" id="PF08281"/>
    </source>
</evidence>
<dbReference type="InterPro" id="IPR007627">
    <property type="entry name" value="RNA_pol_sigma70_r2"/>
</dbReference>
<dbReference type="PANTHER" id="PTHR43133">
    <property type="entry name" value="RNA POLYMERASE ECF-TYPE SIGMA FACTO"/>
    <property type="match status" value="1"/>
</dbReference>
<sequence>MIYLIQNNQIEEGFKILVSDYHQKVYWQVRRIVYIHEDADDVTQNVFMKIFQHLKDFRNESKLSSWIFRITYNESVNFIHKRSKYLNQSIEDYNLAKVDELENDPYFDGEATEILLQKAIARLPEKQRLIFNMKYFDDMKYSDISVILETSIGGLKANYHHAVKKIEQYISESH</sequence>
<evidence type="ECO:0000256" key="2">
    <source>
        <dbReference type="ARBA" id="ARBA00023015"/>
    </source>
</evidence>
<evidence type="ECO:0000256" key="3">
    <source>
        <dbReference type="ARBA" id="ARBA00023082"/>
    </source>
</evidence>
<reference evidence="9" key="1">
    <citation type="submission" date="2020-10" db="EMBL/GenBank/DDBJ databases">
        <authorList>
            <person name="Lu T."/>
            <person name="Wang Q."/>
            <person name="Han X."/>
        </authorList>
    </citation>
    <scope>NUCLEOTIDE SEQUENCE</scope>
    <source>
        <strain evidence="9">WQ 117</strain>
    </source>
</reference>
<dbReference type="InterPro" id="IPR013249">
    <property type="entry name" value="RNA_pol_sigma70_r4_t2"/>
</dbReference>
<dbReference type="InterPro" id="IPR039425">
    <property type="entry name" value="RNA_pol_sigma-70-like"/>
</dbReference>
<name>A0A8J7G715_9FLAO</name>
<dbReference type="AlphaFoldDB" id="A0A8J7G715"/>
<keyword evidence="4 6" id="KW-0238">DNA-binding</keyword>
<keyword evidence="10" id="KW-1185">Reference proteome</keyword>
<evidence type="ECO:0000313" key="9">
    <source>
        <dbReference type="EMBL" id="MBF0598052.1"/>
    </source>
</evidence>
<dbReference type="SUPFAM" id="SSF88659">
    <property type="entry name" value="Sigma3 and sigma4 domains of RNA polymerase sigma factors"/>
    <property type="match status" value="1"/>
</dbReference>
<dbReference type="PROSITE" id="PS01063">
    <property type="entry name" value="SIGMA70_ECF"/>
    <property type="match status" value="1"/>
</dbReference>
<proteinExistence type="inferred from homology"/>
<dbReference type="GO" id="GO:0003677">
    <property type="term" value="F:DNA binding"/>
    <property type="evidence" value="ECO:0007669"/>
    <property type="project" value="UniProtKB-KW"/>
</dbReference>
<dbReference type="EMBL" id="JADGIK010000008">
    <property type="protein sequence ID" value="MBF0598052.1"/>
    <property type="molecule type" value="Genomic_DNA"/>
</dbReference>
<evidence type="ECO:0000256" key="5">
    <source>
        <dbReference type="ARBA" id="ARBA00023163"/>
    </source>
</evidence>
<keyword evidence="2 6" id="KW-0805">Transcription regulation</keyword>
<protein>
    <recommendedName>
        <fullName evidence="6">RNA polymerase sigma factor</fullName>
    </recommendedName>
</protein>
<evidence type="ECO:0000256" key="1">
    <source>
        <dbReference type="ARBA" id="ARBA00010641"/>
    </source>
</evidence>
<dbReference type="InterPro" id="IPR036388">
    <property type="entry name" value="WH-like_DNA-bd_sf"/>
</dbReference>
<dbReference type="InterPro" id="IPR000838">
    <property type="entry name" value="RNA_pol_sigma70_ECF_CS"/>
</dbReference>
<dbReference type="GO" id="GO:0016987">
    <property type="term" value="F:sigma factor activity"/>
    <property type="evidence" value="ECO:0007669"/>
    <property type="project" value="UniProtKB-KW"/>
</dbReference>
<keyword evidence="5 6" id="KW-0804">Transcription</keyword>
<dbReference type="PANTHER" id="PTHR43133:SF51">
    <property type="entry name" value="RNA POLYMERASE SIGMA FACTOR"/>
    <property type="match status" value="1"/>
</dbReference>
<accession>A0A8J7G715</accession>
<keyword evidence="3 6" id="KW-0731">Sigma factor</keyword>
<feature type="domain" description="RNA polymerase sigma factor 70 region 4 type 2" evidence="8">
    <location>
        <begin position="115"/>
        <end position="166"/>
    </location>
</feature>
<dbReference type="GO" id="GO:0006352">
    <property type="term" value="P:DNA-templated transcription initiation"/>
    <property type="evidence" value="ECO:0007669"/>
    <property type="project" value="InterPro"/>
</dbReference>
<dbReference type="NCBIfam" id="TIGR02937">
    <property type="entry name" value="sigma70-ECF"/>
    <property type="match status" value="1"/>
</dbReference>
<dbReference type="InterPro" id="IPR013324">
    <property type="entry name" value="RNA_pol_sigma_r3/r4-like"/>
</dbReference>
<evidence type="ECO:0000259" key="7">
    <source>
        <dbReference type="Pfam" id="PF04542"/>
    </source>
</evidence>
<dbReference type="InterPro" id="IPR013325">
    <property type="entry name" value="RNA_pol_sigma_r2"/>
</dbReference>
<dbReference type="Pfam" id="PF08281">
    <property type="entry name" value="Sigma70_r4_2"/>
    <property type="match status" value="1"/>
</dbReference>
<organism evidence="9 10">
    <name type="scientific">Faecalibacter rhinopitheci</name>
    <dbReference type="NCBI Taxonomy" id="2779678"/>
    <lineage>
        <taxon>Bacteria</taxon>
        <taxon>Pseudomonadati</taxon>
        <taxon>Bacteroidota</taxon>
        <taxon>Flavobacteriia</taxon>
        <taxon>Flavobacteriales</taxon>
        <taxon>Weeksellaceae</taxon>
        <taxon>Faecalibacter</taxon>
    </lineage>
</organism>